<reference evidence="3" key="1">
    <citation type="submission" date="2010-10" db="EMBL/GenBank/DDBJ databases">
        <authorList>
            <consortium name="US DOE Joint Genome Institute (JGI-PGF)"/>
            <person name="Lucas S."/>
            <person name="Copeland A."/>
            <person name="Lapidus A."/>
            <person name="Bruce D."/>
            <person name="Goodwin L."/>
            <person name="Pitluck S."/>
            <person name="Kyrpides N."/>
            <person name="Mavromatis K."/>
            <person name="Detter J.C."/>
            <person name="Han C."/>
            <person name="Land M."/>
            <person name="Hauser L."/>
            <person name="Markowitz V."/>
            <person name="Cheng J.-F."/>
            <person name="Hugenholtz P."/>
            <person name="Woyke T."/>
            <person name="Wu D."/>
            <person name="Pukall R."/>
            <person name="Wahrenburg C."/>
            <person name="Brambilla E."/>
            <person name="Klenk H.-P."/>
            <person name="Eisen J.A."/>
        </authorList>
    </citation>
    <scope>NUCLEOTIDE SEQUENCE [LARGE SCALE GENOMIC DNA]</scope>
    <source>
        <strain evidence="3">DSM 13965</strain>
    </source>
</reference>
<dbReference type="SUPFAM" id="SSF52317">
    <property type="entry name" value="Class I glutamine amidotransferase-like"/>
    <property type="match status" value="1"/>
</dbReference>
<dbReference type="Gene3D" id="3.40.50.880">
    <property type="match status" value="1"/>
</dbReference>
<dbReference type="Gene3D" id="3.20.20.80">
    <property type="entry name" value="Glycosidases"/>
    <property type="match status" value="1"/>
</dbReference>
<dbReference type="eggNOG" id="COG3934">
    <property type="taxonomic scope" value="Bacteria"/>
</dbReference>
<dbReference type="Pfam" id="PF08532">
    <property type="entry name" value="Glyco_hydro_42M"/>
    <property type="match status" value="1"/>
</dbReference>
<accession>K6Q3B5</accession>
<feature type="domain" description="Beta-galactosidase trimerisation" evidence="2">
    <location>
        <begin position="403"/>
        <end position="457"/>
    </location>
</feature>
<dbReference type="AlphaFoldDB" id="K6Q3B5"/>
<feature type="compositionally biased region" description="Low complexity" evidence="1">
    <location>
        <begin position="8"/>
        <end position="26"/>
    </location>
</feature>
<dbReference type="STRING" id="867903.ThesuDRAFT_01297"/>
<dbReference type="InterPro" id="IPR029062">
    <property type="entry name" value="Class_I_gatase-like"/>
</dbReference>
<dbReference type="eggNOG" id="COG1874">
    <property type="taxonomic scope" value="Bacteria"/>
</dbReference>
<gene>
    <name evidence="3" type="ORF">ThesuDRAFT_01297</name>
</gene>
<sequence>MASEILSPIQGAAPQPGAARGAGIRPGAPARPASSFWLGVNYWASGQGVAMWQDWQPEAIAAELRALAAAGCRVVRFFLRWVHFQPEEDRVDPTALARLKAFCDLAHGVGLAVIPTFFTGHMSGENWDVPWRRGRCPYTDPAMLRAQVRLIRAVAETIGHHPALLAWDLANEPDIFARPPSPDAGWLWCRLLYRELKSVTPGVPVTLGIHVASLVDDCGFRPADVAEAADFLCMHLYPIYSPWCPDPVGTIRPNLLVPFGDRLVAAMGQRPALAEEFGGTTLMMSPARHGRYLSAVLGSLLLHGSMGAVAWCGLDFRCQEDLPYDSTPYEVAFGILDDQGRPKPAGEAFGRFARLLERLPGGLAPAPRPAAILLPERYYENQDPDITPERNFAVLFNAFVLARRAGLPVDLVRPDSDWAGYRLLIVPCLPRRNSLSNRTWNRLRRWVEQGGTLYLSYDGAALPGMEAVFGIRIEDAYPREAVHGPGPWDLVLDLDLPPEPQGGPETRCGPGPRGGPEPQTSGKGSRDGAALGTLAHSGLQPVVRLIPAPRPAPRKRLVASPAGARVAGWIRPAPATGTGPAGPVHPPAAVAHGGHPTGPLEEPAVFVHRYGRGWAVLVTDPLEWILACTPGAYGSQAHGSSACGSGAFGSSACGVGASGSGGEHHGPEPHRGYGRSQDGPGSEGGAGPEGEARAEAPASSSGLATAGRTRPEQVYRLAARLAGIVPEWEADHPDVEVGVLVQGAPGQPLTGGLEPGSRATGTVPESLPVTGPARYLVVVSHHPQPVIVVLSGLAPARLVDAETGATLYARAETAPQRGAIHTNGRRPVPAPWPRAAVPDPGARPAPGTNWAAEAPPAGAGAPHPWSHGASHGKAGRWQTPPVRLEPGSWRVFRIEDLDQEIPRGDDPPCQSSNPDVAIQVHHR</sequence>
<organism evidence="3 4">
    <name type="scientific">Thermaerobacter subterraneus DSM 13965</name>
    <dbReference type="NCBI Taxonomy" id="867903"/>
    <lineage>
        <taxon>Bacteria</taxon>
        <taxon>Bacillati</taxon>
        <taxon>Bacillota</taxon>
        <taxon>Clostridia</taxon>
        <taxon>Eubacteriales</taxon>
        <taxon>Clostridiales Family XVII. Incertae Sedis</taxon>
        <taxon>Thermaerobacter</taxon>
    </lineage>
</organism>
<feature type="compositionally biased region" description="Basic and acidic residues" evidence="1">
    <location>
        <begin position="896"/>
        <end position="906"/>
    </location>
</feature>
<dbReference type="InterPro" id="IPR013738">
    <property type="entry name" value="Beta_galactosidase_Trimer"/>
</dbReference>
<proteinExistence type="predicted"/>
<feature type="compositionally biased region" description="Low complexity" evidence="1">
    <location>
        <begin position="850"/>
        <end position="869"/>
    </location>
</feature>
<reference evidence="3" key="2">
    <citation type="submission" date="2012-10" db="EMBL/GenBank/DDBJ databases">
        <title>Improved high-quality draft of Thermaerobacter subterraneus C21, DSM 13965.</title>
        <authorList>
            <consortium name="DOE Joint Genome Institute"/>
            <person name="Eisen J."/>
            <person name="Huntemann M."/>
            <person name="Wei C.-L."/>
            <person name="Han J."/>
            <person name="Detter J.C."/>
            <person name="Han C."/>
            <person name="Tapia R."/>
            <person name="Chen A."/>
            <person name="Kyrpides N."/>
            <person name="Mavromatis K."/>
            <person name="Markowitz V."/>
            <person name="Szeto E."/>
            <person name="Ivanova N."/>
            <person name="Mikhailova N."/>
            <person name="Ovchinnikova G."/>
            <person name="Pagani I."/>
            <person name="Pati A."/>
            <person name="Goodwin L."/>
            <person name="Nordberg H.P."/>
            <person name="Cantor M.N."/>
            <person name="Hua S.X."/>
            <person name="Woyke T."/>
            <person name="Eisen J."/>
            <person name="Klenk H.-P."/>
        </authorList>
    </citation>
    <scope>NUCLEOTIDE SEQUENCE [LARGE SCALE GENOMIC DNA]</scope>
    <source>
        <strain evidence="3">DSM 13965</strain>
    </source>
</reference>
<dbReference type="EMBL" id="AENY02000002">
    <property type="protein sequence ID" value="EKP95544.1"/>
    <property type="molecule type" value="Genomic_DNA"/>
</dbReference>
<evidence type="ECO:0000259" key="2">
    <source>
        <dbReference type="Pfam" id="PF08532"/>
    </source>
</evidence>
<dbReference type="SUPFAM" id="SSF51445">
    <property type="entry name" value="(Trans)glycosidases"/>
    <property type="match status" value="1"/>
</dbReference>
<name>K6Q3B5_9FIRM</name>
<feature type="region of interest" description="Disordered" evidence="1">
    <location>
        <begin position="896"/>
        <end position="923"/>
    </location>
</feature>
<keyword evidence="4" id="KW-1185">Reference proteome</keyword>
<evidence type="ECO:0000313" key="4">
    <source>
        <dbReference type="Proteomes" id="UP000005710"/>
    </source>
</evidence>
<dbReference type="GO" id="GO:0005975">
    <property type="term" value="P:carbohydrate metabolic process"/>
    <property type="evidence" value="ECO:0007669"/>
    <property type="project" value="InterPro"/>
</dbReference>
<feature type="region of interest" description="Disordered" evidence="1">
    <location>
        <begin position="657"/>
        <end position="708"/>
    </location>
</feature>
<evidence type="ECO:0000256" key="1">
    <source>
        <dbReference type="SAM" id="MobiDB-lite"/>
    </source>
</evidence>
<protein>
    <submittedName>
        <fullName evidence="3">Endo-beta-mannanase</fullName>
    </submittedName>
</protein>
<evidence type="ECO:0000313" key="3">
    <source>
        <dbReference type="EMBL" id="EKP95544.1"/>
    </source>
</evidence>
<dbReference type="InterPro" id="IPR017853">
    <property type="entry name" value="GH"/>
</dbReference>
<dbReference type="RefSeq" id="WP_006903565.1">
    <property type="nucleotide sequence ID" value="NZ_JH976535.1"/>
</dbReference>
<dbReference type="GO" id="GO:0004565">
    <property type="term" value="F:beta-galactosidase activity"/>
    <property type="evidence" value="ECO:0007669"/>
    <property type="project" value="InterPro"/>
</dbReference>
<dbReference type="HOGENOM" id="CLU_316144_0_0_9"/>
<feature type="compositionally biased region" description="Basic and acidic residues" evidence="1">
    <location>
        <begin position="662"/>
        <end position="671"/>
    </location>
</feature>
<feature type="region of interest" description="Disordered" evidence="1">
    <location>
        <begin position="493"/>
        <end position="531"/>
    </location>
</feature>
<comment type="caution">
    <text evidence="3">The sequence shown here is derived from an EMBL/GenBank/DDBJ whole genome shotgun (WGS) entry which is preliminary data.</text>
</comment>
<dbReference type="CDD" id="cd03143">
    <property type="entry name" value="A4_beta-galactosidase_middle_domain"/>
    <property type="match status" value="1"/>
</dbReference>
<feature type="region of interest" description="Disordered" evidence="1">
    <location>
        <begin position="1"/>
        <end position="26"/>
    </location>
</feature>
<dbReference type="Proteomes" id="UP000005710">
    <property type="component" value="Unassembled WGS sequence"/>
</dbReference>
<feature type="region of interest" description="Disordered" evidence="1">
    <location>
        <begin position="816"/>
        <end position="883"/>
    </location>
</feature>